<feature type="domain" description="VWFA" evidence="2">
    <location>
        <begin position="77"/>
        <end position="249"/>
    </location>
</feature>
<accession>H5SBR8</accession>
<feature type="signal peptide" evidence="1">
    <location>
        <begin position="1"/>
        <end position="19"/>
    </location>
</feature>
<dbReference type="Pfam" id="PF13519">
    <property type="entry name" value="VWA_2"/>
    <property type="match status" value="1"/>
</dbReference>
<evidence type="ECO:0000256" key="1">
    <source>
        <dbReference type="SAM" id="SignalP"/>
    </source>
</evidence>
<dbReference type="SMART" id="SM00327">
    <property type="entry name" value="VWA"/>
    <property type="match status" value="1"/>
</dbReference>
<dbReference type="InterPro" id="IPR017802">
    <property type="entry name" value="VWFA-rel_acidobac-type"/>
</dbReference>
<keyword evidence="1" id="KW-0732">Signal</keyword>
<reference evidence="3" key="1">
    <citation type="journal article" date="2005" name="Environ. Microbiol.">
        <title>Genetic and functional properties of uncultivated thermophilic crenarchaeotes from a subsurface gold mine as revealed by analysis of genome fragments.</title>
        <authorList>
            <person name="Nunoura T."/>
            <person name="Hirayama H."/>
            <person name="Takami H."/>
            <person name="Oida H."/>
            <person name="Nishi S."/>
            <person name="Shimamura S."/>
            <person name="Suzuki Y."/>
            <person name="Inagaki F."/>
            <person name="Takai K."/>
            <person name="Nealson K.H."/>
            <person name="Horikoshi K."/>
        </authorList>
    </citation>
    <scope>NUCLEOTIDE SEQUENCE</scope>
</reference>
<protein>
    <submittedName>
        <fullName evidence="3">Hypothetical conserved protein</fullName>
    </submittedName>
</protein>
<dbReference type="InterPro" id="IPR036465">
    <property type="entry name" value="vWFA_dom_sf"/>
</dbReference>
<evidence type="ECO:0000259" key="2">
    <source>
        <dbReference type="PROSITE" id="PS50234"/>
    </source>
</evidence>
<dbReference type="PROSITE" id="PS50234">
    <property type="entry name" value="VWFA"/>
    <property type="match status" value="1"/>
</dbReference>
<sequence length="295" mass="33141">MRGSAFGAALLLGLAWSQALSPTSPPQGREPMVRVNVAVFDGAGRPVTDMRQEEFTILELGEEQRIERFLPPRAPLRIILLVDRSPSVAFGLPQVLDAVLEFLLHLGPYDEVSVISFSSRVALESDFTFNVDRLREVLRRLEPMRDPTDATKLYDAVAIALERLQEQTEARTALLLVSDGRDRGSTEARRDETLQLARRSFVTIYPIYVTPRASAKSDYLEWLAATTGGELYRTGADLDRNLVELARLLRSHYVLGYVSSHPPNPKREHTIQVRVSRADVTLRATRSYRPFVKGP</sequence>
<dbReference type="NCBIfam" id="TIGR03436">
    <property type="entry name" value="acidobact_VWFA"/>
    <property type="match status" value="1"/>
</dbReference>
<gene>
    <name evidence="3" type="ORF">HGMM_F07F07C15</name>
</gene>
<feature type="chain" id="PRO_5003597410" evidence="1">
    <location>
        <begin position="20"/>
        <end position="295"/>
    </location>
</feature>
<evidence type="ECO:0000313" key="3">
    <source>
        <dbReference type="EMBL" id="BAL53604.1"/>
    </source>
</evidence>
<organism evidence="3">
    <name type="scientific">uncultured Acidobacteriota bacterium</name>
    <dbReference type="NCBI Taxonomy" id="171953"/>
    <lineage>
        <taxon>Bacteria</taxon>
        <taxon>Pseudomonadati</taxon>
        <taxon>Acidobacteriota</taxon>
        <taxon>environmental samples</taxon>
    </lineage>
</organism>
<dbReference type="SUPFAM" id="SSF53300">
    <property type="entry name" value="vWA-like"/>
    <property type="match status" value="1"/>
</dbReference>
<proteinExistence type="predicted"/>
<dbReference type="CDD" id="cd00198">
    <property type="entry name" value="vWFA"/>
    <property type="match status" value="1"/>
</dbReference>
<dbReference type="Gene3D" id="3.40.50.410">
    <property type="entry name" value="von Willebrand factor, type A domain"/>
    <property type="match status" value="1"/>
</dbReference>
<dbReference type="InterPro" id="IPR002035">
    <property type="entry name" value="VWF_A"/>
</dbReference>
<reference evidence="3" key="2">
    <citation type="journal article" date="2012" name="PLoS ONE">
        <title>A Deeply Branching Thermophilic Bacterium with an Ancient Acetyl-CoA Pathway Dominates a Subsurface Ecosystem.</title>
        <authorList>
            <person name="Takami H."/>
            <person name="Noguchi H."/>
            <person name="Takaki Y."/>
            <person name="Uchiyama I."/>
            <person name="Toyoda A."/>
            <person name="Nishi S."/>
            <person name="Chee G.-J."/>
            <person name="Arai W."/>
            <person name="Nunoura T."/>
            <person name="Itoh T."/>
            <person name="Hattori M."/>
            <person name="Takai K."/>
        </authorList>
    </citation>
    <scope>NUCLEOTIDE SEQUENCE</scope>
</reference>
<dbReference type="EMBL" id="AP011662">
    <property type="protein sequence ID" value="BAL53604.1"/>
    <property type="molecule type" value="Genomic_DNA"/>
</dbReference>
<dbReference type="AlphaFoldDB" id="H5SBR8"/>
<name>H5SBR8_9BACT</name>